<dbReference type="GO" id="GO:0034551">
    <property type="term" value="P:mitochondrial respiratory chain complex III assembly"/>
    <property type="evidence" value="ECO:0007669"/>
    <property type="project" value="TreeGrafter"/>
</dbReference>
<feature type="domain" description="WW" evidence="2">
    <location>
        <begin position="279"/>
        <end position="311"/>
    </location>
</feature>
<dbReference type="EMBL" id="BLLK01000047">
    <property type="protein sequence ID" value="GFH54635.1"/>
    <property type="molecule type" value="Genomic_DNA"/>
</dbReference>
<dbReference type="CDD" id="cd00201">
    <property type="entry name" value="WW"/>
    <property type="match status" value="1"/>
</dbReference>
<dbReference type="InterPro" id="IPR007129">
    <property type="entry name" value="Ubiqinol_cyt_c_chaperone_CPB3"/>
</dbReference>
<dbReference type="SUPFAM" id="SSF51045">
    <property type="entry name" value="WW domain"/>
    <property type="match status" value="1"/>
</dbReference>
<reference evidence="3 4" key="1">
    <citation type="journal article" date="2021" name="Sci. Rep.">
        <title>The genome of the diatom Chaetoceros tenuissimus carries an ancient integrated fragment of an extant virus.</title>
        <authorList>
            <person name="Hongo Y."/>
            <person name="Kimura K."/>
            <person name="Takaki Y."/>
            <person name="Yoshida Y."/>
            <person name="Baba S."/>
            <person name="Kobayashi G."/>
            <person name="Nagasaki K."/>
            <person name="Hano T."/>
            <person name="Tomaru Y."/>
        </authorList>
    </citation>
    <scope>NUCLEOTIDE SEQUENCE [LARGE SCALE GENOMIC DNA]</scope>
    <source>
        <strain evidence="3 4">NIES-3715</strain>
    </source>
</reference>
<dbReference type="GO" id="GO:0005739">
    <property type="term" value="C:mitochondrion"/>
    <property type="evidence" value="ECO:0007669"/>
    <property type="project" value="TreeGrafter"/>
</dbReference>
<dbReference type="AlphaFoldDB" id="A0AAD3H8T6"/>
<gene>
    <name evidence="3" type="ORF">CTEN210_11111</name>
</gene>
<evidence type="ECO:0000259" key="2">
    <source>
        <dbReference type="PROSITE" id="PS50020"/>
    </source>
</evidence>
<sequence>MNPQLVSSICSKWSKSLVSEKSMMNYIKSQQRNYSSTKMNLNTMKDFANRYSISAQQHRIKFASALFNAAQYQASNPEWYGMKKVGSDFRPMHAMLSMHIWFLHRRLLAYNTPEDKESGKYGYNLMVQEELFDLFWNDTRARIRSSGVHELTVNKHLKDAQQATFLHCTQYDHAFQEFPDDQKKRFEIVCDAVWRHVLGGTEDVDDHLIRRLGAYVEYQLENIVYKLPDDYFDEGRIAWGNLPDLSPFIGEEIPESNNEIAEKVDGGEEEATNALSGLKFYDNNWVRVLTDAGEPYYWNTETDRTSWQKPE</sequence>
<comment type="caution">
    <text evidence="3">The sequence shown here is derived from an EMBL/GenBank/DDBJ whole genome shotgun (WGS) entry which is preliminary data.</text>
</comment>
<evidence type="ECO:0000256" key="1">
    <source>
        <dbReference type="ARBA" id="ARBA00006407"/>
    </source>
</evidence>
<dbReference type="PANTHER" id="PTHR12184">
    <property type="entry name" value="UBIQUINOL-CYTOCHROME C REDUCTASE COMPLEX ASSEMBLY FACTOR 1 FAMILY MEMBER"/>
    <property type="match status" value="1"/>
</dbReference>
<keyword evidence="4" id="KW-1185">Reference proteome</keyword>
<dbReference type="PANTHER" id="PTHR12184:SF1">
    <property type="entry name" value="UBIQUINOL-CYTOCHROME-C REDUCTASE COMPLEX ASSEMBLY FACTOR 1"/>
    <property type="match status" value="1"/>
</dbReference>
<dbReference type="InterPro" id="IPR021150">
    <property type="entry name" value="Ubiq_cyt_c_chap"/>
</dbReference>
<accession>A0AAD3H8T6</accession>
<dbReference type="Gene3D" id="2.20.70.10">
    <property type="match status" value="1"/>
</dbReference>
<protein>
    <recommendedName>
        <fullName evidence="2">WW domain-containing protein</fullName>
    </recommendedName>
</protein>
<organism evidence="3 4">
    <name type="scientific">Chaetoceros tenuissimus</name>
    <dbReference type="NCBI Taxonomy" id="426638"/>
    <lineage>
        <taxon>Eukaryota</taxon>
        <taxon>Sar</taxon>
        <taxon>Stramenopiles</taxon>
        <taxon>Ochrophyta</taxon>
        <taxon>Bacillariophyta</taxon>
        <taxon>Coscinodiscophyceae</taxon>
        <taxon>Chaetocerotophycidae</taxon>
        <taxon>Chaetocerotales</taxon>
        <taxon>Chaetocerotaceae</taxon>
        <taxon>Chaetoceros</taxon>
    </lineage>
</organism>
<proteinExistence type="inferred from homology"/>
<dbReference type="Proteomes" id="UP001054902">
    <property type="component" value="Unassembled WGS sequence"/>
</dbReference>
<dbReference type="Pfam" id="PF03981">
    <property type="entry name" value="Ubiq_cyt_C_chap"/>
    <property type="match status" value="1"/>
</dbReference>
<dbReference type="InterPro" id="IPR001202">
    <property type="entry name" value="WW_dom"/>
</dbReference>
<name>A0AAD3H8T6_9STRA</name>
<evidence type="ECO:0000313" key="3">
    <source>
        <dbReference type="EMBL" id="GFH54635.1"/>
    </source>
</evidence>
<dbReference type="PROSITE" id="PS01159">
    <property type="entry name" value="WW_DOMAIN_1"/>
    <property type="match status" value="1"/>
</dbReference>
<comment type="similarity">
    <text evidence="1">Belongs to the CBP3 family.</text>
</comment>
<dbReference type="InterPro" id="IPR036020">
    <property type="entry name" value="WW_dom_sf"/>
</dbReference>
<dbReference type="PROSITE" id="PS50020">
    <property type="entry name" value="WW_DOMAIN_2"/>
    <property type="match status" value="1"/>
</dbReference>
<evidence type="ECO:0000313" key="4">
    <source>
        <dbReference type="Proteomes" id="UP001054902"/>
    </source>
</evidence>